<dbReference type="InterPro" id="IPR043444">
    <property type="entry name" value="TESPA1-like"/>
</dbReference>
<feature type="compositionally biased region" description="Polar residues" evidence="3">
    <location>
        <begin position="1"/>
        <end position="12"/>
    </location>
</feature>
<evidence type="ECO:0000259" key="4">
    <source>
        <dbReference type="SMART" id="SM01257"/>
    </source>
</evidence>
<organism evidence="5 6">
    <name type="scientific">Otolemur garnettii</name>
    <name type="common">Small-eared galago</name>
    <name type="synonym">Garnett's greater bushbaby</name>
    <dbReference type="NCBI Taxonomy" id="30611"/>
    <lineage>
        <taxon>Eukaryota</taxon>
        <taxon>Metazoa</taxon>
        <taxon>Chordata</taxon>
        <taxon>Craniata</taxon>
        <taxon>Vertebrata</taxon>
        <taxon>Euteleostomi</taxon>
        <taxon>Mammalia</taxon>
        <taxon>Eutheria</taxon>
        <taxon>Euarchontoglires</taxon>
        <taxon>Primates</taxon>
        <taxon>Strepsirrhini</taxon>
        <taxon>Lorisiformes</taxon>
        <taxon>Galagidae</taxon>
        <taxon>Otolemur</taxon>
    </lineage>
</organism>
<dbReference type="AlphaFoldDB" id="H0WP45"/>
<dbReference type="Pfam" id="PF14722">
    <property type="entry name" value="KRAP_IP3R_bind"/>
    <property type="match status" value="1"/>
</dbReference>
<proteinExistence type="predicted"/>
<sequence>TMAEKSQGSDSPQEGLEKGKRRTLRSTKKAWVPLDEQLPPGSEESQGLPIPTLEDFKQESIQQWLDSGLYVSVNENFPQVIDHTVSLHEQGTVQMTVKDYMRSLHQFSETPTLSRGTSFNSCHSTASMPQSIPEWLDFWENDPVEVLLALGFGADEPDICTQIPDRFLGCVSAARGINIHVFLEAQKQRMDIENSNLYGRFRQLEILDHVTSAFSSLLGDIGILQNKGDEKAEGESTQRTPVNGDREHRRRMGRLLRRASKQNRRDNNPKMSESFKMKDKFFISSERPGECGGELPAASINHNQNHLSPPAEQLSLQACDGLIPLHLPSALLGRQWPCPSLVAKQTPSCVSEGLVKDRTWKENSVQTKKLRNLSHLVGKGPNSFEMEEVQSFEEETGNPLCVTSGTAGTRVDRANSYQSDSSGFLEEPLEPLPSQVPSLLSSQSAPEKAGGKARDPPGQSLLPELDCQQEADESDSRSIVSTSFSSQDWSVLGEKASISVVEEDCQPEAMEGSPELLTPDMALAKTSGGEPLGKDSHLWQPLPTPRTEHKITGGTITPKCDHALEFMETHITKMKDGYLRPEGAGEVHMQSHHCKSHRSPGNDHAQGKCPHIDSEAPREEESYRLCPDTNNNLLTEESPLQHIPKHSEVMPYTVDLVQPSAKSIPHFHKVLGDTAQLKPRCSALGQIPPRAEAEMGALPPSADSNTGNSRSVMTQMSSNLVSAAQSAVSLGTHFRGTSLEYTMCDPIATGPGQGAEERQMEDTCIQTTASPRIKTLTHGPQPLTKSVSLDTGFPSIYPAGVCHTVPAHCCACCHHHPHCTRETQSTGPAPWVCRPCLYSHTDHSEDQFMKTLKILRDTTVRELCYCTVHEMEAMKMVCQSFREHLEEIEQHLMGQQALFSSAMSEEEREEANQLQTLREALRQQVAQLEFQLGDRARQIREGILLQLELLTEPPEHHTNLQYNWTKEKNIQPSIALGALHSPINDQHALCSGGTPPAAFGPPTVENSTRTSPAPPPQAELGPVPSPHCPVGEEDINIFF</sequence>
<keyword evidence="1 2" id="KW-0175">Coiled coil</keyword>
<evidence type="ECO:0000256" key="3">
    <source>
        <dbReference type="SAM" id="MobiDB-lite"/>
    </source>
</evidence>
<dbReference type="Ensembl" id="ENSOGAT00000004082.2">
    <property type="protein sequence ID" value="ENSOGAP00000003635.2"/>
    <property type="gene ID" value="ENSOGAG00000004080.2"/>
</dbReference>
<feature type="compositionally biased region" description="Basic and acidic residues" evidence="3">
    <location>
        <begin position="610"/>
        <end position="623"/>
    </location>
</feature>
<reference evidence="6" key="1">
    <citation type="submission" date="2011-03" db="EMBL/GenBank/DDBJ databases">
        <title>Version 3 of the genome sequence of Otolemur garnettii (Bushbaby).</title>
        <authorList>
            <consortium name="The Broad Institute Genome Sequencing Platform"/>
            <person name="Di Palma F."/>
            <person name="Johnson J."/>
            <person name="Lander E.S."/>
            <person name="Lindblad-Toh K."/>
            <person name="Jaffe D.B."/>
            <person name="Gnerre S."/>
            <person name="MacCallum I."/>
            <person name="Przybylski D."/>
            <person name="Ribeiro F.J."/>
            <person name="Burton J.N."/>
            <person name="Walker B.J."/>
            <person name="Sharpe T."/>
            <person name="Hall G."/>
        </authorList>
    </citation>
    <scope>NUCLEOTIDE SEQUENCE [LARGE SCALE GENOMIC DNA]</scope>
</reference>
<dbReference type="eggNOG" id="ENOG502QU3K">
    <property type="taxonomic scope" value="Eukaryota"/>
</dbReference>
<feature type="region of interest" description="Disordered" evidence="3">
    <location>
        <begin position="593"/>
        <end position="623"/>
    </location>
</feature>
<reference evidence="5" key="2">
    <citation type="submission" date="2025-08" db="UniProtKB">
        <authorList>
            <consortium name="Ensembl"/>
        </authorList>
    </citation>
    <scope>IDENTIFICATION</scope>
</reference>
<dbReference type="EMBL" id="AAQR03057667">
    <property type="status" value="NOT_ANNOTATED_CDS"/>
    <property type="molecule type" value="Genomic_DNA"/>
</dbReference>
<feature type="region of interest" description="Disordered" evidence="3">
    <location>
        <begin position="229"/>
        <end position="274"/>
    </location>
</feature>
<evidence type="ECO:0000256" key="1">
    <source>
        <dbReference type="ARBA" id="ARBA00023054"/>
    </source>
</evidence>
<dbReference type="InterPro" id="IPR029325">
    <property type="entry name" value="ITPR-bd"/>
</dbReference>
<feature type="compositionally biased region" description="Basic residues" evidence="3">
    <location>
        <begin position="19"/>
        <end position="28"/>
    </location>
</feature>
<dbReference type="STRING" id="30611.ENSOGAP00000003635"/>
<dbReference type="GeneTree" id="ENSGT00940000161762"/>
<dbReference type="EMBL" id="AAQR03057668">
    <property type="status" value="NOT_ANNOTATED_CDS"/>
    <property type="molecule type" value="Genomic_DNA"/>
</dbReference>
<feature type="region of interest" description="Disordered" evidence="3">
    <location>
        <begin position="391"/>
        <end position="485"/>
    </location>
</feature>
<feature type="region of interest" description="Disordered" evidence="3">
    <location>
        <begin position="993"/>
        <end position="1027"/>
    </location>
</feature>
<dbReference type="InterPro" id="IPR029326">
    <property type="entry name" value="SSFA2_C"/>
</dbReference>
<dbReference type="SMART" id="SM01257">
    <property type="entry name" value="KRAP_IP3R_bind"/>
    <property type="match status" value="1"/>
</dbReference>
<name>H0WP45_OTOGA</name>
<feature type="compositionally biased region" description="Low complexity" evidence="3">
    <location>
        <begin position="993"/>
        <end position="1003"/>
    </location>
</feature>
<dbReference type="PANTHER" id="PTHR17469">
    <property type="entry name" value="SPERM SPECIFIC ANTIGEN 2-RELATED"/>
    <property type="match status" value="1"/>
</dbReference>
<feature type="compositionally biased region" description="Basic residues" evidence="3">
    <location>
        <begin position="248"/>
        <end position="262"/>
    </location>
</feature>
<evidence type="ECO:0000313" key="5">
    <source>
        <dbReference type="Ensembl" id="ENSOGAP00000003635.2"/>
    </source>
</evidence>
<feature type="domain" description="ITPR-interacting" evidence="4">
    <location>
        <begin position="111"/>
        <end position="263"/>
    </location>
</feature>
<dbReference type="Proteomes" id="UP000005225">
    <property type="component" value="Unassembled WGS sequence"/>
</dbReference>
<keyword evidence="6" id="KW-1185">Reference proteome</keyword>
<dbReference type="Pfam" id="PF14723">
    <property type="entry name" value="SSFA2_C"/>
    <property type="match status" value="1"/>
</dbReference>
<evidence type="ECO:0000313" key="6">
    <source>
        <dbReference type="Proteomes" id="UP000005225"/>
    </source>
</evidence>
<dbReference type="HOGENOM" id="CLU_313444_0_0_1"/>
<feature type="coiled-coil region" evidence="2">
    <location>
        <begin position="903"/>
        <end position="931"/>
    </location>
</feature>
<accession>H0WP45</accession>
<dbReference type="PANTHER" id="PTHR17469:SF14">
    <property type="entry name" value="PROTEIN ITPRID1"/>
    <property type="match status" value="1"/>
</dbReference>
<feature type="compositionally biased region" description="Low complexity" evidence="3">
    <location>
        <begin position="432"/>
        <end position="446"/>
    </location>
</feature>
<dbReference type="OMA" id="PDICTRI"/>
<protein>
    <submittedName>
        <fullName evidence="5">ITPR interacting domain containing 1</fullName>
    </submittedName>
</protein>
<dbReference type="EMBL" id="AAQR03057666">
    <property type="status" value="NOT_ANNOTATED_CDS"/>
    <property type="molecule type" value="Genomic_DNA"/>
</dbReference>
<reference evidence="5" key="3">
    <citation type="submission" date="2025-09" db="UniProtKB">
        <authorList>
            <consortium name="Ensembl"/>
        </authorList>
    </citation>
    <scope>IDENTIFICATION</scope>
</reference>
<dbReference type="InParanoid" id="H0WP45"/>
<dbReference type="FunCoup" id="H0WP45">
    <property type="interactions" value="2"/>
</dbReference>
<feature type="region of interest" description="Disordered" evidence="3">
    <location>
        <begin position="1"/>
        <end position="49"/>
    </location>
</feature>
<evidence type="ECO:0000256" key="2">
    <source>
        <dbReference type="SAM" id="Coils"/>
    </source>
</evidence>
<feature type="compositionally biased region" description="Pro residues" evidence="3">
    <location>
        <begin position="1012"/>
        <end position="1027"/>
    </location>
</feature>
<feature type="compositionally biased region" description="Basic and acidic residues" evidence="3">
    <location>
        <begin position="263"/>
        <end position="274"/>
    </location>
</feature>
<dbReference type="EMBL" id="AAQR03057665">
    <property type="status" value="NOT_ANNOTATED_CDS"/>
    <property type="molecule type" value="Genomic_DNA"/>
</dbReference>
<dbReference type="GO" id="GO:0005102">
    <property type="term" value="F:signaling receptor binding"/>
    <property type="evidence" value="ECO:0007669"/>
    <property type="project" value="InterPro"/>
</dbReference>